<evidence type="ECO:0000313" key="9">
    <source>
        <dbReference type="Proteomes" id="UP000006461"/>
    </source>
</evidence>
<evidence type="ECO:0000256" key="2">
    <source>
        <dbReference type="ARBA" id="ARBA00010790"/>
    </source>
</evidence>
<feature type="domain" description="Glucose-methanol-choline oxidoreductase C-terminal" evidence="7">
    <location>
        <begin position="385"/>
        <end position="500"/>
    </location>
</feature>
<name>I4EXQ4_MODI5</name>
<sequence length="529" mass="56239">MRGSEMSRSFPPAVDVAIVGSGPNGAAYARVLSERAPGATIAVFEVGPALTDPPGLHVKNIADLDERLVAQRRSEGLRPHTATKEEAAYTDPTKRVVRAGTHLLPDGFQQPGEDGIPALAMSSNVGGMGAHWTCACPRPGDAERPDFLPDLDELLDDAERLLGVSRDPFGSAPYSDVVRERLGAEFDPGRRAERRVRSMPLAVHVRDDGALVWSGADVVFGEETRANPAATLFPEAQVRRVLVEDGRAVGVVVHDRRDGSDHEVRARFVVVAADALRTPQLLFASGVRPPALGRYLNDQPQMVFAVRLRDVARTPEAEHDPRGDTAIVQQSGVSWVPYTDEDPFHGQVMQLDASPVPIVGDDVPAPGTVVGLGWFCGKDLQASDRVEFDDTATDDYGMPKPRIHYTLTGQDRETFARARDSIRRAAAALGDPLGDEPFVLPSGASLHYQGTTRMGAVDDGTSVCGPTSEVWGVAGLYVAGNNVIPTPMACNPTLTSVALAIGGARDIADRLTADPSAVSAESGGHAVPA</sequence>
<evidence type="ECO:0000256" key="1">
    <source>
        <dbReference type="ARBA" id="ARBA00001974"/>
    </source>
</evidence>
<dbReference type="eggNOG" id="COG2303">
    <property type="taxonomic scope" value="Bacteria"/>
</dbReference>
<evidence type="ECO:0000313" key="8">
    <source>
        <dbReference type="EMBL" id="CCH88167.1"/>
    </source>
</evidence>
<dbReference type="SUPFAM" id="SSF51905">
    <property type="entry name" value="FAD/NAD(P)-binding domain"/>
    <property type="match status" value="1"/>
</dbReference>
<evidence type="ECO:0000259" key="6">
    <source>
        <dbReference type="Pfam" id="PF00732"/>
    </source>
</evidence>
<accession>I4EXQ4</accession>
<evidence type="ECO:0000256" key="3">
    <source>
        <dbReference type="ARBA" id="ARBA00022630"/>
    </source>
</evidence>
<comment type="cofactor">
    <cofactor evidence="1">
        <name>FAD</name>
        <dbReference type="ChEBI" id="CHEBI:57692"/>
    </cofactor>
</comment>
<dbReference type="InterPro" id="IPR051473">
    <property type="entry name" value="P2Ox-like"/>
</dbReference>
<dbReference type="AlphaFoldDB" id="I4EXQ4"/>
<proteinExistence type="inferred from homology"/>
<reference evidence="8 9" key="1">
    <citation type="journal article" date="2012" name="J. Bacteriol.">
        <title>Genome Sequence of Radiation-Resistant Modestobacter marinus Strain BC501, a Representative Actinobacterium That Thrives on Calcareous Stone Surfaces.</title>
        <authorList>
            <person name="Normand P."/>
            <person name="Gury J."/>
            <person name="Pujic P."/>
            <person name="Chouaia B."/>
            <person name="Crotti E."/>
            <person name="Brusetti L."/>
            <person name="Daffonchio D."/>
            <person name="Vacherie B."/>
            <person name="Barbe V."/>
            <person name="Medigue C."/>
            <person name="Calteau A."/>
            <person name="Ghodhbane-Gtari F."/>
            <person name="Essoussi I."/>
            <person name="Nouioui I."/>
            <person name="Abbassi-Ghozzi I."/>
            <person name="Gtari M."/>
        </authorList>
    </citation>
    <scope>NUCLEOTIDE SEQUENCE [LARGE SCALE GENOMIC DNA]</scope>
    <source>
        <strain evidence="9">BC 501</strain>
    </source>
</reference>
<dbReference type="EC" id="1.1.3.10" evidence="8"/>
<organism evidence="8 9">
    <name type="scientific">Modestobacter italicus (strain DSM 44449 / CECT 9708 / BC 501)</name>
    <dbReference type="NCBI Taxonomy" id="2732864"/>
    <lineage>
        <taxon>Bacteria</taxon>
        <taxon>Bacillati</taxon>
        <taxon>Actinomycetota</taxon>
        <taxon>Actinomycetes</taxon>
        <taxon>Geodermatophilales</taxon>
        <taxon>Geodermatophilaceae</taxon>
        <taxon>Modestobacter</taxon>
    </lineage>
</organism>
<dbReference type="InterPro" id="IPR007867">
    <property type="entry name" value="GMC_OxRtase_C"/>
</dbReference>
<keyword evidence="4" id="KW-0274">FAD</keyword>
<dbReference type="Proteomes" id="UP000006461">
    <property type="component" value="Chromosome"/>
</dbReference>
<dbReference type="PANTHER" id="PTHR42784">
    <property type="entry name" value="PYRANOSE 2-OXIDASE"/>
    <property type="match status" value="1"/>
</dbReference>
<protein>
    <submittedName>
        <fullName evidence="8">Pyranose oxidase</fullName>
        <ecNumber evidence="8">1.1.3.10</ecNumber>
    </submittedName>
</protein>
<evidence type="ECO:0000256" key="5">
    <source>
        <dbReference type="ARBA" id="ARBA00023002"/>
    </source>
</evidence>
<dbReference type="HOGENOM" id="CLU_023699_0_0_11"/>
<dbReference type="GO" id="GO:0050660">
    <property type="term" value="F:flavin adenine dinucleotide binding"/>
    <property type="evidence" value="ECO:0007669"/>
    <property type="project" value="InterPro"/>
</dbReference>
<dbReference type="Pfam" id="PF05199">
    <property type="entry name" value="GMC_oxred_C"/>
    <property type="match status" value="1"/>
</dbReference>
<dbReference type="KEGG" id="mmar:MODMU_2738"/>
<dbReference type="GO" id="GO:0050233">
    <property type="term" value="F:pyranose oxidase activity"/>
    <property type="evidence" value="ECO:0007669"/>
    <property type="project" value="UniProtKB-EC"/>
</dbReference>
<dbReference type="InterPro" id="IPR000172">
    <property type="entry name" value="GMC_OxRdtase_N"/>
</dbReference>
<dbReference type="STRING" id="477641.MODMU_2738"/>
<dbReference type="InterPro" id="IPR036188">
    <property type="entry name" value="FAD/NAD-bd_sf"/>
</dbReference>
<keyword evidence="9" id="KW-1185">Reference proteome</keyword>
<dbReference type="PATRIC" id="fig|477641.3.peg.2595"/>
<keyword evidence="5 8" id="KW-0560">Oxidoreductase</keyword>
<dbReference type="Pfam" id="PF00732">
    <property type="entry name" value="GMC_oxred_N"/>
    <property type="match status" value="1"/>
</dbReference>
<evidence type="ECO:0000256" key="4">
    <source>
        <dbReference type="ARBA" id="ARBA00022827"/>
    </source>
</evidence>
<keyword evidence="3" id="KW-0285">Flavoprotein</keyword>
<dbReference type="SUPFAM" id="SSF54373">
    <property type="entry name" value="FAD-linked reductases, C-terminal domain"/>
    <property type="match status" value="1"/>
</dbReference>
<dbReference type="EMBL" id="FO203431">
    <property type="protein sequence ID" value="CCH88167.1"/>
    <property type="molecule type" value="Genomic_DNA"/>
</dbReference>
<gene>
    <name evidence="8" type="ordered locus">MODMU_2738</name>
</gene>
<dbReference type="Gene3D" id="3.50.50.60">
    <property type="entry name" value="FAD/NAD(P)-binding domain"/>
    <property type="match status" value="2"/>
</dbReference>
<feature type="domain" description="Glucose-methanol-choline oxidoreductase N-terminal" evidence="6">
    <location>
        <begin position="223"/>
        <end position="300"/>
    </location>
</feature>
<dbReference type="OrthoDB" id="9798604at2"/>
<evidence type="ECO:0000259" key="7">
    <source>
        <dbReference type="Pfam" id="PF05199"/>
    </source>
</evidence>
<dbReference type="PANTHER" id="PTHR42784:SF1">
    <property type="entry name" value="PYRANOSE 2-OXIDASE"/>
    <property type="match status" value="1"/>
</dbReference>
<comment type="similarity">
    <text evidence="2">Belongs to the GMC oxidoreductase family.</text>
</comment>